<name>A0A8T2KVG6_ASTMX</name>
<organism evidence="5 6">
    <name type="scientific">Astyanax mexicanus</name>
    <name type="common">Blind cave fish</name>
    <name type="synonym">Astyanax fasciatus mexicanus</name>
    <dbReference type="NCBI Taxonomy" id="7994"/>
    <lineage>
        <taxon>Eukaryota</taxon>
        <taxon>Metazoa</taxon>
        <taxon>Chordata</taxon>
        <taxon>Craniata</taxon>
        <taxon>Vertebrata</taxon>
        <taxon>Euteleostomi</taxon>
        <taxon>Actinopterygii</taxon>
        <taxon>Neopterygii</taxon>
        <taxon>Teleostei</taxon>
        <taxon>Ostariophysi</taxon>
        <taxon>Characiformes</taxon>
        <taxon>Characoidei</taxon>
        <taxon>Acestrorhamphidae</taxon>
        <taxon>Acestrorhamphinae</taxon>
        <taxon>Astyanax</taxon>
    </lineage>
</organism>
<keyword evidence="2" id="KW-1015">Disulfide bond</keyword>
<evidence type="ECO:0000259" key="4">
    <source>
        <dbReference type="PROSITE" id="PS51092"/>
    </source>
</evidence>
<evidence type="ECO:0000256" key="2">
    <source>
        <dbReference type="ARBA" id="ARBA00023157"/>
    </source>
</evidence>
<reference evidence="5 6" key="1">
    <citation type="submission" date="2021-07" db="EMBL/GenBank/DDBJ databases">
        <authorList>
            <person name="Imarazene B."/>
            <person name="Zahm M."/>
            <person name="Klopp C."/>
            <person name="Cabau C."/>
            <person name="Beille S."/>
            <person name="Jouanno E."/>
            <person name="Castinel A."/>
            <person name="Lluch J."/>
            <person name="Gil L."/>
            <person name="Kuchtly C."/>
            <person name="Lopez Roques C."/>
            <person name="Donnadieu C."/>
            <person name="Parrinello H."/>
            <person name="Journot L."/>
            <person name="Du K."/>
            <person name="Schartl M."/>
            <person name="Retaux S."/>
            <person name="Guiguen Y."/>
        </authorList>
    </citation>
    <scope>NUCLEOTIDE SEQUENCE [LARGE SCALE GENOMIC DNA]</scope>
    <source>
        <strain evidence="5">Pach_M1</strain>
        <tissue evidence="5">Testis</tissue>
    </source>
</reference>
<protein>
    <submittedName>
        <fullName evidence="5">Uromodulin-like</fullName>
    </submittedName>
</protein>
<proteinExistence type="predicted"/>
<dbReference type="InterPro" id="IPR000562">
    <property type="entry name" value="FN_type2_dom"/>
</dbReference>
<sequence length="176" mass="19464">MSANDYGLITYNITTKGDQCVFPFFNNGVFYTDCVNVQNSSKPWCSTTDNYSRDGQRGDCLDYDVCQSYKTLRDPWRNAEFNRSAFPGGPLDDGGLQEGWYRFAGIGGDSLVYRCLSLVVGEISYNCSGSSISSAGLPFYTCDVVMDTPKTLDCGGGLVLYYLVPTNGTYLTRQYT</sequence>
<dbReference type="Proteomes" id="UP000752171">
    <property type="component" value="Unassembled WGS sequence"/>
</dbReference>
<comment type="caution">
    <text evidence="5">The sequence shown here is derived from an EMBL/GenBank/DDBJ whole genome shotgun (WGS) entry which is preliminary data.</text>
</comment>
<keyword evidence="1" id="KW-0677">Repeat</keyword>
<dbReference type="AlphaFoldDB" id="A0A8T2KVG6"/>
<feature type="domain" description="Fibronectin type-II" evidence="4">
    <location>
        <begin position="15"/>
        <end position="62"/>
    </location>
</feature>
<evidence type="ECO:0000313" key="6">
    <source>
        <dbReference type="Proteomes" id="UP000752171"/>
    </source>
</evidence>
<dbReference type="SMART" id="SM00059">
    <property type="entry name" value="FN2"/>
    <property type="match status" value="1"/>
</dbReference>
<comment type="caution">
    <text evidence="3">Lacks conserved residue(s) required for the propagation of feature annotation.</text>
</comment>
<dbReference type="Pfam" id="PF00040">
    <property type="entry name" value="fn2"/>
    <property type="match status" value="1"/>
</dbReference>
<dbReference type="InterPro" id="IPR036943">
    <property type="entry name" value="FN_type2_sf"/>
</dbReference>
<evidence type="ECO:0000256" key="1">
    <source>
        <dbReference type="ARBA" id="ARBA00022737"/>
    </source>
</evidence>
<accession>A0A8T2KVG6</accession>
<dbReference type="Gene3D" id="2.10.10.10">
    <property type="entry name" value="Fibronectin, type II, collagen-binding"/>
    <property type="match status" value="1"/>
</dbReference>
<dbReference type="SUPFAM" id="SSF57440">
    <property type="entry name" value="Kringle-like"/>
    <property type="match status" value="1"/>
</dbReference>
<dbReference type="PROSITE" id="PS51092">
    <property type="entry name" value="FN2_2"/>
    <property type="match status" value="1"/>
</dbReference>
<evidence type="ECO:0000256" key="3">
    <source>
        <dbReference type="PROSITE-ProRule" id="PRU00479"/>
    </source>
</evidence>
<dbReference type="EMBL" id="JAICCE010000021">
    <property type="protein sequence ID" value="KAG9262709.1"/>
    <property type="molecule type" value="Genomic_DNA"/>
</dbReference>
<evidence type="ECO:0000313" key="5">
    <source>
        <dbReference type="EMBL" id="KAG9262709.1"/>
    </source>
</evidence>
<dbReference type="InterPro" id="IPR013806">
    <property type="entry name" value="Kringle-like"/>
</dbReference>
<gene>
    <name evidence="5" type="primary">IGF2R</name>
    <name evidence="5" type="ORF">AMEX_G24528</name>
</gene>